<keyword evidence="1" id="KW-0808">Transferase</keyword>
<proteinExistence type="predicted"/>
<reference evidence="1 2" key="1">
    <citation type="submission" date="2013-10" db="EMBL/GenBank/DDBJ databases">
        <title>Antibiotic resistance diversity of beta-lactamase producers in the General Hospital Vienna.</title>
        <authorList>
            <person name="Barisic I."/>
            <person name="Mitteregger D."/>
            <person name="Hirschl A.M."/>
            <person name="Noehammer C."/>
            <person name="Wiesinger-Mayr H."/>
        </authorList>
    </citation>
    <scope>NUCLEOTIDE SEQUENCE [LARGE SCALE GENOMIC DNA]</scope>
    <source>
        <strain evidence="1 2">ISC11</strain>
    </source>
</reference>
<name>A0A7G2IX32_CITFR</name>
<comment type="caution">
    <text evidence="1">The sequence shown here is derived from an EMBL/GenBank/DDBJ whole genome shotgun (WGS) entry which is preliminary data.</text>
</comment>
<protein>
    <submittedName>
        <fullName evidence="1">Transcriptional regulator, GntR family domain / Aspartate aminotransferase</fullName>
        <ecNumber evidence="1">2.6.1.1</ecNumber>
    </submittedName>
</protein>
<accession>A0A7G2IX32</accession>
<dbReference type="AlphaFoldDB" id="A0A7G2IX32"/>
<dbReference type="GO" id="GO:0004069">
    <property type="term" value="F:L-aspartate:2-oxoglutarate aminotransferase activity"/>
    <property type="evidence" value="ECO:0007669"/>
    <property type="project" value="UniProtKB-EC"/>
</dbReference>
<sequence length="63" mass="7124">MKKNNAPLFQGFVLGKGAVKEQVYQILRDHILEGRLPPGTKNAVNQGVVRNDVNFTKFSDRRL</sequence>
<organism evidence="1 2">
    <name type="scientific">Citrobacter freundii</name>
    <dbReference type="NCBI Taxonomy" id="546"/>
    <lineage>
        <taxon>Bacteria</taxon>
        <taxon>Pseudomonadati</taxon>
        <taxon>Pseudomonadota</taxon>
        <taxon>Gammaproteobacteria</taxon>
        <taxon>Enterobacterales</taxon>
        <taxon>Enterobacteriaceae</taxon>
        <taxon>Citrobacter</taxon>
        <taxon>Citrobacter freundii complex</taxon>
    </lineage>
</organism>
<evidence type="ECO:0000313" key="2">
    <source>
        <dbReference type="Proteomes" id="UP000019194"/>
    </source>
</evidence>
<evidence type="ECO:0000313" key="1">
    <source>
        <dbReference type="EMBL" id="CDL40831.1"/>
    </source>
</evidence>
<dbReference type="EMBL" id="CBWP010000075">
    <property type="protein sequence ID" value="CDL40831.1"/>
    <property type="molecule type" value="Genomic_DNA"/>
</dbReference>
<dbReference type="Proteomes" id="UP000019194">
    <property type="component" value="Unassembled WGS sequence"/>
</dbReference>
<dbReference type="EC" id="2.6.1.1" evidence="1"/>
<keyword evidence="1" id="KW-0032">Aminotransferase</keyword>